<dbReference type="AlphaFoldDB" id="A0A090SUX9"/>
<reference evidence="3 4" key="2">
    <citation type="submission" date="2014-09" db="EMBL/GenBank/DDBJ databases">
        <authorList>
            <consortium name="NBRP consortium"/>
            <person name="Sawabe T."/>
            <person name="Meirelles P."/>
            <person name="Nakanishi M."/>
            <person name="Sayaka M."/>
            <person name="Hattori M."/>
            <person name="Ohkuma M."/>
        </authorList>
    </citation>
    <scope>NUCLEOTIDE SEQUENCE [LARGE SCALE GENOMIC DNA]</scope>
    <source>
        <strain evidence="3 4">JCM 19240</strain>
    </source>
</reference>
<feature type="transmembrane region" description="Helical" evidence="2">
    <location>
        <begin position="85"/>
        <end position="108"/>
    </location>
</feature>
<dbReference type="EMBL" id="BBMT01000001">
    <property type="protein sequence ID" value="GAL31550.1"/>
    <property type="molecule type" value="Genomic_DNA"/>
</dbReference>
<keyword evidence="2" id="KW-0812">Transmembrane</keyword>
<dbReference type="InterPro" id="IPR050222">
    <property type="entry name" value="MATE_MdtK"/>
</dbReference>
<sequence>MSSQNYIRTNFTIAWPLALNALLMQSMLMIDIWLVSPLGEKPLAAMGIATTIVAFILGIQMALANGSQLVLSRAVGSGRPQALSSAVSSGMLINFAVALLFWTLLSLFEAPLLA</sequence>
<evidence type="ECO:0000313" key="4">
    <source>
        <dbReference type="Proteomes" id="UP000029224"/>
    </source>
</evidence>
<dbReference type="Pfam" id="PF01554">
    <property type="entry name" value="MatE"/>
    <property type="match status" value="1"/>
</dbReference>
<dbReference type="Proteomes" id="UP000029224">
    <property type="component" value="Unassembled WGS sequence"/>
</dbReference>
<keyword evidence="1" id="KW-0813">Transport</keyword>
<evidence type="ECO:0000313" key="3">
    <source>
        <dbReference type="EMBL" id="GAL31550.1"/>
    </source>
</evidence>
<dbReference type="PANTHER" id="PTHR43298:SF2">
    <property type="entry name" value="FMN_FAD EXPORTER YEEO-RELATED"/>
    <property type="match status" value="1"/>
</dbReference>
<feature type="transmembrane region" description="Helical" evidence="2">
    <location>
        <begin position="42"/>
        <end position="64"/>
    </location>
</feature>
<name>A0A090SUX9_9VIBR</name>
<accession>A0A090SUX9</accession>
<dbReference type="GO" id="GO:0005886">
    <property type="term" value="C:plasma membrane"/>
    <property type="evidence" value="ECO:0007669"/>
    <property type="project" value="TreeGrafter"/>
</dbReference>
<keyword evidence="2" id="KW-0472">Membrane</keyword>
<keyword evidence="4" id="KW-1185">Reference proteome</keyword>
<dbReference type="PANTHER" id="PTHR43298">
    <property type="entry name" value="MULTIDRUG RESISTANCE PROTEIN NORM-RELATED"/>
    <property type="match status" value="1"/>
</dbReference>
<dbReference type="GO" id="GO:0015297">
    <property type="term" value="F:antiporter activity"/>
    <property type="evidence" value="ECO:0007669"/>
    <property type="project" value="InterPro"/>
</dbReference>
<evidence type="ECO:0000256" key="2">
    <source>
        <dbReference type="SAM" id="Phobius"/>
    </source>
</evidence>
<keyword evidence="2" id="KW-1133">Transmembrane helix</keyword>
<comment type="caution">
    <text evidence="3">The sequence shown here is derived from an EMBL/GenBank/DDBJ whole genome shotgun (WGS) entry which is preliminary data.</text>
</comment>
<protein>
    <submittedName>
        <fullName evidence="3">Na+ driven multidrug efflux pump</fullName>
    </submittedName>
</protein>
<proteinExistence type="predicted"/>
<evidence type="ECO:0000256" key="1">
    <source>
        <dbReference type="ARBA" id="ARBA00022448"/>
    </source>
</evidence>
<dbReference type="GO" id="GO:0042910">
    <property type="term" value="F:xenobiotic transmembrane transporter activity"/>
    <property type="evidence" value="ECO:0007669"/>
    <property type="project" value="InterPro"/>
</dbReference>
<feature type="transmembrane region" description="Helical" evidence="2">
    <location>
        <begin position="12"/>
        <end position="36"/>
    </location>
</feature>
<organism evidence="3 4">
    <name type="scientific">Vibrio maritimus</name>
    <dbReference type="NCBI Taxonomy" id="990268"/>
    <lineage>
        <taxon>Bacteria</taxon>
        <taxon>Pseudomonadati</taxon>
        <taxon>Pseudomonadota</taxon>
        <taxon>Gammaproteobacteria</taxon>
        <taxon>Vibrionales</taxon>
        <taxon>Vibrionaceae</taxon>
        <taxon>Vibrio</taxon>
    </lineage>
</organism>
<dbReference type="InterPro" id="IPR002528">
    <property type="entry name" value="MATE_fam"/>
</dbReference>
<gene>
    <name evidence="3" type="ORF">JCM19240_4981</name>
</gene>
<reference evidence="3 4" key="1">
    <citation type="submission" date="2014-09" db="EMBL/GenBank/DDBJ databases">
        <title>Vibrio maritimus JCM 19240. (C210) whole genome shotgun sequence.</title>
        <authorList>
            <person name="Sawabe T."/>
            <person name="Meirelles P."/>
            <person name="Nakanishi M."/>
            <person name="Sayaka M."/>
            <person name="Hattori M."/>
            <person name="Ohkuma M."/>
        </authorList>
    </citation>
    <scope>NUCLEOTIDE SEQUENCE [LARGE SCALE GENOMIC DNA]</scope>
    <source>
        <strain evidence="3 4">JCM 19240</strain>
    </source>
</reference>